<keyword evidence="2" id="KW-1185">Reference proteome</keyword>
<proteinExistence type="predicted"/>
<evidence type="ECO:0000313" key="2">
    <source>
        <dbReference type="Proteomes" id="UP001501747"/>
    </source>
</evidence>
<gene>
    <name evidence="1" type="ORF">GCM10022247_69140</name>
</gene>
<evidence type="ECO:0000313" key="1">
    <source>
        <dbReference type="EMBL" id="GAA4034217.1"/>
    </source>
</evidence>
<dbReference type="RefSeq" id="WP_344884777.1">
    <property type="nucleotide sequence ID" value="NZ_BAABAL010000026.1"/>
</dbReference>
<organism evidence="1 2">
    <name type="scientific">Allokutzneria multivorans</name>
    <dbReference type="NCBI Taxonomy" id="1142134"/>
    <lineage>
        <taxon>Bacteria</taxon>
        <taxon>Bacillati</taxon>
        <taxon>Actinomycetota</taxon>
        <taxon>Actinomycetes</taxon>
        <taxon>Pseudonocardiales</taxon>
        <taxon>Pseudonocardiaceae</taxon>
        <taxon>Allokutzneria</taxon>
    </lineage>
</organism>
<accession>A0ABP7U186</accession>
<dbReference type="Proteomes" id="UP001501747">
    <property type="component" value="Unassembled WGS sequence"/>
</dbReference>
<dbReference type="EMBL" id="BAABAL010000026">
    <property type="protein sequence ID" value="GAA4034217.1"/>
    <property type="molecule type" value="Genomic_DNA"/>
</dbReference>
<name>A0ABP7U186_9PSEU</name>
<comment type="caution">
    <text evidence="1">The sequence shown here is derived from an EMBL/GenBank/DDBJ whole genome shotgun (WGS) entry which is preliminary data.</text>
</comment>
<protein>
    <submittedName>
        <fullName evidence="1">Uncharacterized protein</fullName>
    </submittedName>
</protein>
<reference evidence="2" key="1">
    <citation type="journal article" date="2019" name="Int. J. Syst. Evol. Microbiol.">
        <title>The Global Catalogue of Microorganisms (GCM) 10K type strain sequencing project: providing services to taxonomists for standard genome sequencing and annotation.</title>
        <authorList>
            <consortium name="The Broad Institute Genomics Platform"/>
            <consortium name="The Broad Institute Genome Sequencing Center for Infectious Disease"/>
            <person name="Wu L."/>
            <person name="Ma J."/>
        </authorList>
    </citation>
    <scope>NUCLEOTIDE SEQUENCE [LARGE SCALE GENOMIC DNA]</scope>
    <source>
        <strain evidence="2">JCM 17342</strain>
    </source>
</reference>
<sequence length="225" mass="24138">MSSYAEVAAALTAARGALPDSAADRARDAVESVAALLAEAGSRAHSAFVAAVDDRMSSVLEVCAEVRCGLEGDLAEVEELRSPQWRATALKEKWIAERDRPPSPVFGRRVGPQVKEPFTARTLWVDKHKQTADGHYRANNAAQAAHLDGTDEEGKSVFLPGLDANRIALDAAQRADEAGLWAETKAVVEFDSVVGVHAKTGRPTTIVNVYRRETKTIHACPGSPK</sequence>